<dbReference type="RefSeq" id="WP_323371444.1">
    <property type="nucleotide sequence ID" value="NZ_WIWF01000055.1"/>
</dbReference>
<feature type="transmembrane region" description="Helical" evidence="1">
    <location>
        <begin position="12"/>
        <end position="32"/>
    </location>
</feature>
<keyword evidence="1" id="KW-0472">Membrane</keyword>
<feature type="transmembrane region" description="Helical" evidence="1">
    <location>
        <begin position="101"/>
        <end position="118"/>
    </location>
</feature>
<dbReference type="Pfam" id="PF04892">
    <property type="entry name" value="VanZ"/>
    <property type="match status" value="1"/>
</dbReference>
<dbReference type="Proteomes" id="UP000447574">
    <property type="component" value="Unassembled WGS sequence"/>
</dbReference>
<evidence type="ECO:0000259" key="2">
    <source>
        <dbReference type="Pfam" id="PF04892"/>
    </source>
</evidence>
<protein>
    <submittedName>
        <fullName evidence="3">VanZ family protein</fullName>
    </submittedName>
</protein>
<evidence type="ECO:0000256" key="1">
    <source>
        <dbReference type="SAM" id="Phobius"/>
    </source>
</evidence>
<dbReference type="AlphaFoldDB" id="A0A7X2BUI5"/>
<reference evidence="3 4" key="1">
    <citation type="submission" date="2019-10" db="EMBL/GenBank/DDBJ databases">
        <title>Evaluation of single-gene subtyping targets for Pseudomonas.</title>
        <authorList>
            <person name="Reichler S.J."/>
            <person name="Orsi R.H."/>
            <person name="Wiedmann M."/>
            <person name="Martin N.H."/>
            <person name="Murphy S.I."/>
        </authorList>
    </citation>
    <scope>NUCLEOTIDE SEQUENCE [LARGE SCALE GENOMIC DNA]</scope>
    <source>
        <strain evidence="3 4">FSL R10-2932</strain>
    </source>
</reference>
<accession>A0A7X2BUI5</accession>
<keyword evidence="1" id="KW-1133">Transmembrane helix</keyword>
<sequence>MINLFKRIAELPFWMRSTIFIVVSMVLLDAGLRPQPIPQVFDQDDKLHHLVGFMALSFTCVLAFPRIRLRWVALGCLIIGISIEAAQGLMPLRTASPYDMLANSAGVLLGLLTAWRMVR</sequence>
<feature type="domain" description="VanZ-like" evidence="2">
    <location>
        <begin position="40"/>
        <end position="115"/>
    </location>
</feature>
<name>A0A7X2BUI5_9PSED</name>
<dbReference type="PANTHER" id="PTHR28008:SF1">
    <property type="entry name" value="DOMAIN PROTEIN, PUTATIVE (AFU_ORTHOLOGUE AFUA_3G10980)-RELATED"/>
    <property type="match status" value="1"/>
</dbReference>
<keyword evidence="1" id="KW-0812">Transmembrane</keyword>
<feature type="transmembrane region" description="Helical" evidence="1">
    <location>
        <begin position="47"/>
        <end position="64"/>
    </location>
</feature>
<comment type="caution">
    <text evidence="3">The sequence shown here is derived from an EMBL/GenBank/DDBJ whole genome shotgun (WGS) entry which is preliminary data.</text>
</comment>
<feature type="transmembrane region" description="Helical" evidence="1">
    <location>
        <begin position="71"/>
        <end position="89"/>
    </location>
</feature>
<dbReference type="EMBL" id="WIWF01000055">
    <property type="protein sequence ID" value="MQT75624.1"/>
    <property type="molecule type" value="Genomic_DNA"/>
</dbReference>
<evidence type="ECO:0000313" key="4">
    <source>
        <dbReference type="Proteomes" id="UP000447574"/>
    </source>
</evidence>
<organism evidence="3 4">
    <name type="scientific">Pseudomonas helleri</name>
    <dbReference type="NCBI Taxonomy" id="1608996"/>
    <lineage>
        <taxon>Bacteria</taxon>
        <taxon>Pseudomonadati</taxon>
        <taxon>Pseudomonadota</taxon>
        <taxon>Gammaproteobacteria</taxon>
        <taxon>Pseudomonadales</taxon>
        <taxon>Pseudomonadaceae</taxon>
        <taxon>Pseudomonas</taxon>
    </lineage>
</organism>
<gene>
    <name evidence="3" type="ORF">GHO37_15085</name>
</gene>
<dbReference type="InterPro" id="IPR006976">
    <property type="entry name" value="VanZ-like"/>
</dbReference>
<dbReference type="NCBIfam" id="NF037970">
    <property type="entry name" value="vanZ_1"/>
    <property type="match status" value="1"/>
</dbReference>
<dbReference type="PANTHER" id="PTHR28008">
    <property type="entry name" value="DOMAIN PROTEIN, PUTATIVE (AFU_ORTHOLOGUE AFUA_3G10980)-RELATED"/>
    <property type="match status" value="1"/>
</dbReference>
<proteinExistence type="predicted"/>
<evidence type="ECO:0000313" key="3">
    <source>
        <dbReference type="EMBL" id="MQT75624.1"/>
    </source>
</evidence>